<protein>
    <recommendedName>
        <fullName evidence="3">General secretion pathway protein M</fullName>
    </recommendedName>
</protein>
<feature type="coiled-coil region" evidence="1">
    <location>
        <begin position="35"/>
        <end position="82"/>
    </location>
</feature>
<dbReference type="Pfam" id="PF10741">
    <property type="entry name" value="T2SSM_b"/>
    <property type="match status" value="1"/>
</dbReference>
<dbReference type="EMBL" id="LAZR01000008">
    <property type="protein sequence ID" value="KKO08839.1"/>
    <property type="molecule type" value="Genomic_DNA"/>
</dbReference>
<proteinExistence type="predicted"/>
<organism evidence="2">
    <name type="scientific">marine sediment metagenome</name>
    <dbReference type="NCBI Taxonomy" id="412755"/>
    <lineage>
        <taxon>unclassified sequences</taxon>
        <taxon>metagenomes</taxon>
        <taxon>ecological metagenomes</taxon>
    </lineage>
</organism>
<evidence type="ECO:0000313" key="2">
    <source>
        <dbReference type="EMBL" id="KKO08839.1"/>
    </source>
</evidence>
<dbReference type="InterPro" id="IPR034756">
    <property type="entry name" value="T2SSM_b"/>
</dbReference>
<name>A0A0F9YVH1_9ZZZZ</name>
<evidence type="ECO:0000256" key="1">
    <source>
        <dbReference type="SAM" id="Coils"/>
    </source>
</evidence>
<sequence length="195" mass="22185">MPGLRTLTSREKIILRLALVLALVICLSYGAPLAREHYNERAQTIERLRLDIEREQRLQDDAELWQQRRQDIDQQLQTLDAQLFTGNGTALPTVPVLAANIQRRVRQIAQESGVTITSSSLAESRETDDWLLVEQTLSFNLTNQSDTMDFLARLDASEPRLAISYFSMRRNRNMYSGDITVVGFSRDTSTNPEGD</sequence>
<keyword evidence="1" id="KW-0175">Coiled coil</keyword>
<dbReference type="AlphaFoldDB" id="A0A0F9YVH1"/>
<accession>A0A0F9YVH1</accession>
<comment type="caution">
    <text evidence="2">The sequence shown here is derived from an EMBL/GenBank/DDBJ whole genome shotgun (WGS) entry which is preliminary data.</text>
</comment>
<gene>
    <name evidence="2" type="ORF">LCGC14_0039580</name>
</gene>
<reference evidence="2" key="1">
    <citation type="journal article" date="2015" name="Nature">
        <title>Complex archaea that bridge the gap between prokaryotes and eukaryotes.</title>
        <authorList>
            <person name="Spang A."/>
            <person name="Saw J.H."/>
            <person name="Jorgensen S.L."/>
            <person name="Zaremba-Niedzwiedzka K."/>
            <person name="Martijn J."/>
            <person name="Lind A.E."/>
            <person name="van Eijk R."/>
            <person name="Schleper C."/>
            <person name="Guy L."/>
            <person name="Ettema T.J."/>
        </authorList>
    </citation>
    <scope>NUCLEOTIDE SEQUENCE</scope>
</reference>
<evidence type="ECO:0008006" key="3">
    <source>
        <dbReference type="Google" id="ProtNLM"/>
    </source>
</evidence>